<protein>
    <recommendedName>
        <fullName evidence="4">CARDB domain-containing protein</fullName>
    </recommendedName>
</protein>
<dbReference type="Proteomes" id="UP000011648">
    <property type="component" value="Unassembled WGS sequence"/>
</dbReference>
<dbReference type="EMBL" id="AOIL01000042">
    <property type="protein sequence ID" value="ELY90823.1"/>
    <property type="molecule type" value="Genomic_DNA"/>
</dbReference>
<evidence type="ECO:0008006" key="4">
    <source>
        <dbReference type="Google" id="ProtNLM"/>
    </source>
</evidence>
<organism evidence="2 3">
    <name type="scientific">Natrialba taiwanensis DSM 12281</name>
    <dbReference type="NCBI Taxonomy" id="1230458"/>
    <lineage>
        <taxon>Archaea</taxon>
        <taxon>Methanobacteriati</taxon>
        <taxon>Methanobacteriota</taxon>
        <taxon>Stenosarchaea group</taxon>
        <taxon>Halobacteria</taxon>
        <taxon>Halobacteriales</taxon>
        <taxon>Natrialbaceae</taxon>
        <taxon>Natrialba</taxon>
    </lineage>
</organism>
<evidence type="ECO:0000313" key="3">
    <source>
        <dbReference type="Proteomes" id="UP000011648"/>
    </source>
</evidence>
<comment type="caution">
    <text evidence="2">The sequence shown here is derived from an EMBL/GenBank/DDBJ whole genome shotgun (WGS) entry which is preliminary data.</text>
</comment>
<reference evidence="2 3" key="1">
    <citation type="journal article" date="2014" name="PLoS Genet.">
        <title>Phylogenetically driven sequencing of extremely halophilic archaea reveals strategies for static and dynamic osmo-response.</title>
        <authorList>
            <person name="Becker E.A."/>
            <person name="Seitzer P.M."/>
            <person name="Tritt A."/>
            <person name="Larsen D."/>
            <person name="Krusor M."/>
            <person name="Yao A.I."/>
            <person name="Wu D."/>
            <person name="Madern D."/>
            <person name="Eisen J.A."/>
            <person name="Darling A.E."/>
            <person name="Facciotti M.T."/>
        </authorList>
    </citation>
    <scope>NUCLEOTIDE SEQUENCE [LARGE SCALE GENOMIC DNA]</scope>
    <source>
        <strain evidence="2 3">DSM 12281</strain>
    </source>
</reference>
<dbReference type="RefSeq" id="WP_006826027.1">
    <property type="nucleotide sequence ID" value="NZ_AOIL01000042.1"/>
</dbReference>
<accession>M0A0B1</accession>
<proteinExistence type="predicted"/>
<evidence type="ECO:0000256" key="1">
    <source>
        <dbReference type="SAM" id="MobiDB-lite"/>
    </source>
</evidence>
<name>M0A0B1_9EURY</name>
<dbReference type="AlphaFoldDB" id="M0A0B1"/>
<dbReference type="PATRIC" id="fig|1230458.4.peg.2287"/>
<feature type="region of interest" description="Disordered" evidence="1">
    <location>
        <begin position="1"/>
        <end position="21"/>
    </location>
</feature>
<feature type="region of interest" description="Disordered" evidence="1">
    <location>
        <begin position="72"/>
        <end position="92"/>
    </location>
</feature>
<dbReference type="OrthoDB" id="166668at2157"/>
<sequence length="139" mass="14605">MDVGASTGADSSNTEPEFEVNEAEPGAFILLRNQPQVPNGITVGDEFEIGIHLGNPGGEPATGEVSVELTPPNEEEPVQTASTSIDGDAEIPPGEARFFTLGRFDATVAGDWELTAASGIERVSDTYDKTITVGERPDD</sequence>
<keyword evidence="3" id="KW-1185">Reference proteome</keyword>
<evidence type="ECO:0000313" key="2">
    <source>
        <dbReference type="EMBL" id="ELY90823.1"/>
    </source>
</evidence>
<gene>
    <name evidence="2" type="ORF">C484_11386</name>
</gene>